<organism evidence="23 24">
    <name type="scientific">Dendrobium chrysotoxum</name>
    <name type="common">Orchid</name>
    <dbReference type="NCBI Taxonomy" id="161865"/>
    <lineage>
        <taxon>Eukaryota</taxon>
        <taxon>Viridiplantae</taxon>
        <taxon>Streptophyta</taxon>
        <taxon>Embryophyta</taxon>
        <taxon>Tracheophyta</taxon>
        <taxon>Spermatophyta</taxon>
        <taxon>Magnoliopsida</taxon>
        <taxon>Liliopsida</taxon>
        <taxon>Asparagales</taxon>
        <taxon>Orchidaceae</taxon>
        <taxon>Epidendroideae</taxon>
        <taxon>Malaxideae</taxon>
        <taxon>Dendrobiinae</taxon>
        <taxon>Dendrobium</taxon>
    </lineage>
</organism>
<evidence type="ECO:0000256" key="9">
    <source>
        <dbReference type="ARBA" id="ARBA00022840"/>
    </source>
</evidence>
<keyword evidence="13" id="KW-0675">Receptor</keyword>
<dbReference type="SUPFAM" id="SSF56112">
    <property type="entry name" value="Protein kinase-like (PK-like)"/>
    <property type="match status" value="1"/>
</dbReference>
<evidence type="ECO:0000256" key="11">
    <source>
        <dbReference type="ARBA" id="ARBA00023136"/>
    </source>
</evidence>
<keyword evidence="10 19" id="KW-1133">Transmembrane helix</keyword>
<dbReference type="Pfam" id="PF08276">
    <property type="entry name" value="PAN_2"/>
    <property type="match status" value="1"/>
</dbReference>
<feature type="domain" description="Bulb-type lectin" evidence="21">
    <location>
        <begin position="99"/>
        <end position="227"/>
    </location>
</feature>
<dbReference type="FunFam" id="3.30.200.20:FF:000059">
    <property type="entry name" value="S-receptor-like serine/threonine-protein kinase"/>
    <property type="match status" value="1"/>
</dbReference>
<dbReference type="Gene3D" id="1.10.510.10">
    <property type="entry name" value="Transferase(Phosphotransferase) domain 1"/>
    <property type="match status" value="1"/>
</dbReference>
<dbReference type="FunFam" id="2.90.10.10:FF:000006">
    <property type="entry name" value="Serine/threonine-protein kinase"/>
    <property type="match status" value="1"/>
</dbReference>
<protein>
    <recommendedName>
        <fullName evidence="17">Receptor-like serine/threonine-protein kinase</fullName>
        <ecNumber evidence="17">2.7.11.1</ecNumber>
    </recommendedName>
</protein>
<dbReference type="InterPro" id="IPR000719">
    <property type="entry name" value="Prot_kinase_dom"/>
</dbReference>
<dbReference type="Gene3D" id="3.30.200.20">
    <property type="entry name" value="Phosphorylase Kinase, domain 1"/>
    <property type="match status" value="1"/>
</dbReference>
<dbReference type="FunFam" id="1.10.510.10:FF:000302">
    <property type="entry name" value="Serine/threonine-protein kinase"/>
    <property type="match status" value="1"/>
</dbReference>
<dbReference type="GO" id="GO:0004674">
    <property type="term" value="F:protein serine/threonine kinase activity"/>
    <property type="evidence" value="ECO:0007669"/>
    <property type="project" value="UniProtKB-KW"/>
</dbReference>
<dbReference type="GO" id="GO:0005524">
    <property type="term" value="F:ATP binding"/>
    <property type="evidence" value="ECO:0007669"/>
    <property type="project" value="UniProtKB-UniRule"/>
</dbReference>
<comment type="similarity">
    <text evidence="17">Belongs to the protein kinase superfamily. Ser/Thr protein kinase family.</text>
</comment>
<dbReference type="GO" id="GO:0016020">
    <property type="term" value="C:membrane"/>
    <property type="evidence" value="ECO:0007669"/>
    <property type="project" value="UniProtKB-SubCell"/>
</dbReference>
<keyword evidence="7 17" id="KW-0547">Nucleotide-binding</keyword>
<keyword evidence="8 17" id="KW-0418">Kinase</keyword>
<dbReference type="GO" id="GO:0051707">
    <property type="term" value="P:response to other organism"/>
    <property type="evidence" value="ECO:0007669"/>
    <property type="project" value="UniProtKB-ARBA"/>
</dbReference>
<keyword evidence="11 19" id="KW-0472">Membrane</keyword>
<dbReference type="InterPro" id="IPR036426">
    <property type="entry name" value="Bulb-type_lectin_dom_sf"/>
</dbReference>
<dbReference type="EMBL" id="JAGFBR010000006">
    <property type="protein sequence ID" value="KAH0464691.1"/>
    <property type="molecule type" value="Genomic_DNA"/>
</dbReference>
<evidence type="ECO:0000256" key="10">
    <source>
        <dbReference type="ARBA" id="ARBA00022989"/>
    </source>
</evidence>
<keyword evidence="3" id="KW-0245">EGF-like domain</keyword>
<proteinExistence type="inferred from homology"/>
<dbReference type="SMART" id="SM00220">
    <property type="entry name" value="S_TKc"/>
    <property type="match status" value="1"/>
</dbReference>
<sequence>MFPMRQSRRCRDCTRRFFGSFVAVRLRSFDGFPFLSDRKLRNFDRKQQQELAGCEVPIPLLKYQKPSPPPSSPSKQENRNTSLSFIMLLPFLLLTLLSPCSSSAKSQLFKNSHLSVEDSSSLLVSEDKSFTAGFYKVGANAYTFSIWLTNSVDQTVTWTANRDKPVNGHKSRLTLHGDGGMVLTDVDGTVAWSTTIASAAAHYACLLDNGNLVVKDLNGGIIWQSFDSPTDTLLPSQPITKNAKLVSAIGRGSPSSGYFEFHFDDRNVLRLKYNGPEVSSVYWPDPDITVWENLRTIYNSSRYAVLDAKGSFSSSDHFTFIAADAGKAGIIRRLTLDYDGNLRLYSLDNTTGLWSITWLALPESCQIHGLCGKNGICSSYPRLECLCPPDFEMTDPRNWNLGCKPKFNLSCSMKPEEIEFKYLPYTDFWGFDFNVLNFLSVDECKNRCMRDCNCQGFSYKVGIGLCYSKSILYNGRTSPYSDIYIKVSKSVTTINSSKLQQQGTICNVTEGALTVGSSPKMLKGSSKKMSWNNLYSFLAAISVVEGLFIAIGWWFVYIKEDDHVLMAEGYKVISNQFKRFSYRELKSATRSFKEELGRGGSGVVYKGVLENGMVVAVKKLEDVSHGEQEFWGEVGVIGRINHMNLVRTCGFCSEDSHRLLVSEFVVNGSLDKILFYGNKLLGWKERFQIAIGVARGLAYLHHECLEWVIHCDVKPENVLLDCNYEPKIADFGLAKLLNREVIGSNVSRIRGTRGYIAPEWASNLPITGKIDVYSYGVVLLELVSGSRVSDLVMKGVTEMEIRAMKRMSLMLRNSLDMGGESWIGNFIDPRLKGDFDCKQATRMVNVAISCLEEERNRRPNMEAVVQMLVSGDEEFYSDATESIQFSSFSTQ</sequence>
<keyword evidence="2 17" id="KW-0723">Serine/threonine-protein kinase</keyword>
<dbReference type="CDD" id="cd00028">
    <property type="entry name" value="B_lectin"/>
    <property type="match status" value="1"/>
</dbReference>
<dbReference type="Pfam" id="PF00954">
    <property type="entry name" value="S_locus_glycop"/>
    <property type="match status" value="1"/>
</dbReference>
<comment type="caution">
    <text evidence="23">The sequence shown here is derived from an EMBL/GenBank/DDBJ whole genome shotgun (WGS) entry which is preliminary data.</text>
</comment>
<dbReference type="InterPro" id="IPR001480">
    <property type="entry name" value="Bulb-type_lectin_dom"/>
</dbReference>
<feature type="domain" description="Protein kinase" evidence="20">
    <location>
        <begin position="590"/>
        <end position="876"/>
    </location>
</feature>
<dbReference type="Proteomes" id="UP000775213">
    <property type="component" value="Unassembled WGS sequence"/>
</dbReference>
<comment type="subcellular location">
    <subcellularLocation>
        <location evidence="1">Membrane</location>
        <topology evidence="1">Single-pass type I membrane protein</topology>
    </subcellularLocation>
</comment>
<dbReference type="Pfam" id="PF01453">
    <property type="entry name" value="B_lectin"/>
    <property type="match status" value="1"/>
</dbReference>
<evidence type="ECO:0000256" key="3">
    <source>
        <dbReference type="ARBA" id="ARBA00022536"/>
    </source>
</evidence>
<evidence type="ECO:0000313" key="23">
    <source>
        <dbReference type="EMBL" id="KAH0464691.1"/>
    </source>
</evidence>
<dbReference type="CDD" id="cd14066">
    <property type="entry name" value="STKc_IRAK"/>
    <property type="match status" value="1"/>
</dbReference>
<evidence type="ECO:0000256" key="13">
    <source>
        <dbReference type="ARBA" id="ARBA00023170"/>
    </source>
</evidence>
<dbReference type="InterPro" id="IPR017441">
    <property type="entry name" value="Protein_kinase_ATP_BS"/>
</dbReference>
<keyword evidence="6" id="KW-0732">Signal</keyword>
<reference evidence="23 24" key="1">
    <citation type="journal article" date="2021" name="Hortic Res">
        <title>Chromosome-scale assembly of the Dendrobium chrysotoxum genome enhances the understanding of orchid evolution.</title>
        <authorList>
            <person name="Zhang Y."/>
            <person name="Zhang G.Q."/>
            <person name="Zhang D."/>
            <person name="Liu X.D."/>
            <person name="Xu X.Y."/>
            <person name="Sun W.H."/>
            <person name="Yu X."/>
            <person name="Zhu X."/>
            <person name="Wang Z.W."/>
            <person name="Zhao X."/>
            <person name="Zhong W.Y."/>
            <person name="Chen H."/>
            <person name="Yin W.L."/>
            <person name="Huang T."/>
            <person name="Niu S.C."/>
            <person name="Liu Z.J."/>
        </authorList>
    </citation>
    <scope>NUCLEOTIDE SEQUENCE [LARGE SCALE GENOMIC DNA]</scope>
    <source>
        <strain evidence="23">Lindl</strain>
    </source>
</reference>
<evidence type="ECO:0000256" key="5">
    <source>
        <dbReference type="ARBA" id="ARBA00022692"/>
    </source>
</evidence>
<dbReference type="PANTHER" id="PTHR47974:SF4">
    <property type="entry name" value="RECEPTOR-LIKE SERINE_THREONINE-PROTEIN KINASE"/>
    <property type="match status" value="1"/>
</dbReference>
<feature type="binding site" evidence="18">
    <location>
        <position position="619"/>
    </location>
    <ligand>
        <name>ATP</name>
        <dbReference type="ChEBI" id="CHEBI:30616"/>
    </ligand>
</feature>
<comment type="catalytic activity">
    <reaction evidence="16 17">
        <text>L-seryl-[protein] + ATP = O-phospho-L-seryl-[protein] + ADP + H(+)</text>
        <dbReference type="Rhea" id="RHEA:17989"/>
        <dbReference type="Rhea" id="RHEA-COMP:9863"/>
        <dbReference type="Rhea" id="RHEA-COMP:11604"/>
        <dbReference type="ChEBI" id="CHEBI:15378"/>
        <dbReference type="ChEBI" id="CHEBI:29999"/>
        <dbReference type="ChEBI" id="CHEBI:30616"/>
        <dbReference type="ChEBI" id="CHEBI:83421"/>
        <dbReference type="ChEBI" id="CHEBI:456216"/>
        <dbReference type="EC" id="2.7.11.1"/>
    </reaction>
</comment>
<dbReference type="PROSITE" id="PS50948">
    <property type="entry name" value="PAN"/>
    <property type="match status" value="1"/>
</dbReference>
<name>A0AAV7H7W6_DENCH</name>
<dbReference type="InterPro" id="IPR000858">
    <property type="entry name" value="S_locus_glycoprot_dom"/>
</dbReference>
<dbReference type="SMART" id="SM00473">
    <property type="entry name" value="PAN_AP"/>
    <property type="match status" value="1"/>
</dbReference>
<dbReference type="Pfam" id="PF00069">
    <property type="entry name" value="Pkinase"/>
    <property type="match status" value="1"/>
</dbReference>
<dbReference type="GO" id="GO:0048544">
    <property type="term" value="P:recognition of pollen"/>
    <property type="evidence" value="ECO:0007669"/>
    <property type="project" value="InterPro"/>
</dbReference>
<evidence type="ECO:0000259" key="21">
    <source>
        <dbReference type="PROSITE" id="PS50927"/>
    </source>
</evidence>
<evidence type="ECO:0000256" key="16">
    <source>
        <dbReference type="ARBA" id="ARBA00048679"/>
    </source>
</evidence>
<keyword evidence="14" id="KW-0325">Glycoprotein</keyword>
<dbReference type="InterPro" id="IPR008271">
    <property type="entry name" value="Ser/Thr_kinase_AS"/>
</dbReference>
<dbReference type="InterPro" id="IPR024171">
    <property type="entry name" value="SRK-like_kinase"/>
</dbReference>
<keyword evidence="5 19" id="KW-0812">Transmembrane</keyword>
<evidence type="ECO:0000256" key="1">
    <source>
        <dbReference type="ARBA" id="ARBA00004479"/>
    </source>
</evidence>
<dbReference type="PROSITE" id="PS00108">
    <property type="entry name" value="PROTEIN_KINASE_ST"/>
    <property type="match status" value="1"/>
</dbReference>
<dbReference type="AlphaFoldDB" id="A0AAV7H7W6"/>
<evidence type="ECO:0000256" key="6">
    <source>
        <dbReference type="ARBA" id="ARBA00022729"/>
    </source>
</evidence>
<evidence type="ECO:0000256" key="15">
    <source>
        <dbReference type="ARBA" id="ARBA00047899"/>
    </source>
</evidence>
<evidence type="ECO:0000259" key="22">
    <source>
        <dbReference type="PROSITE" id="PS50948"/>
    </source>
</evidence>
<feature type="domain" description="Apple" evidence="22">
    <location>
        <begin position="411"/>
        <end position="488"/>
    </location>
</feature>
<dbReference type="PIRSF" id="PIRSF000641">
    <property type="entry name" value="SRK"/>
    <property type="match status" value="1"/>
</dbReference>
<evidence type="ECO:0000256" key="19">
    <source>
        <dbReference type="SAM" id="Phobius"/>
    </source>
</evidence>
<evidence type="ECO:0000256" key="4">
    <source>
        <dbReference type="ARBA" id="ARBA00022679"/>
    </source>
</evidence>
<dbReference type="PROSITE" id="PS50927">
    <property type="entry name" value="BULB_LECTIN"/>
    <property type="match status" value="1"/>
</dbReference>
<dbReference type="SMART" id="SM00108">
    <property type="entry name" value="B_lectin"/>
    <property type="match status" value="1"/>
</dbReference>
<evidence type="ECO:0000256" key="14">
    <source>
        <dbReference type="ARBA" id="ARBA00023180"/>
    </source>
</evidence>
<keyword evidence="4 17" id="KW-0808">Transferase</keyword>
<accession>A0AAV7H7W6</accession>
<dbReference type="PANTHER" id="PTHR47974">
    <property type="entry name" value="OS07G0415500 PROTEIN"/>
    <property type="match status" value="1"/>
</dbReference>
<keyword evidence="9 17" id="KW-0067">ATP-binding</keyword>
<evidence type="ECO:0000313" key="24">
    <source>
        <dbReference type="Proteomes" id="UP000775213"/>
    </source>
</evidence>
<dbReference type="PROSITE" id="PS50011">
    <property type="entry name" value="PROTEIN_KINASE_DOM"/>
    <property type="match status" value="1"/>
</dbReference>
<dbReference type="PROSITE" id="PS00107">
    <property type="entry name" value="PROTEIN_KINASE_ATP"/>
    <property type="match status" value="1"/>
</dbReference>
<evidence type="ECO:0000256" key="18">
    <source>
        <dbReference type="PROSITE-ProRule" id="PRU10141"/>
    </source>
</evidence>
<evidence type="ECO:0000256" key="17">
    <source>
        <dbReference type="PIRNR" id="PIRNR000641"/>
    </source>
</evidence>
<dbReference type="CDD" id="cd01098">
    <property type="entry name" value="PAN_AP_plant"/>
    <property type="match status" value="1"/>
</dbReference>
<evidence type="ECO:0000256" key="12">
    <source>
        <dbReference type="ARBA" id="ARBA00023157"/>
    </source>
</evidence>
<evidence type="ECO:0000256" key="2">
    <source>
        <dbReference type="ARBA" id="ARBA00022527"/>
    </source>
</evidence>
<dbReference type="InterPro" id="IPR011009">
    <property type="entry name" value="Kinase-like_dom_sf"/>
</dbReference>
<gene>
    <name evidence="23" type="ORF">IEQ34_004794</name>
</gene>
<comment type="catalytic activity">
    <reaction evidence="15 17">
        <text>L-threonyl-[protein] + ATP = O-phospho-L-threonyl-[protein] + ADP + H(+)</text>
        <dbReference type="Rhea" id="RHEA:46608"/>
        <dbReference type="Rhea" id="RHEA-COMP:11060"/>
        <dbReference type="Rhea" id="RHEA-COMP:11605"/>
        <dbReference type="ChEBI" id="CHEBI:15378"/>
        <dbReference type="ChEBI" id="CHEBI:30013"/>
        <dbReference type="ChEBI" id="CHEBI:30616"/>
        <dbReference type="ChEBI" id="CHEBI:61977"/>
        <dbReference type="ChEBI" id="CHEBI:456216"/>
        <dbReference type="EC" id="2.7.11.1"/>
    </reaction>
</comment>
<feature type="transmembrane region" description="Helical" evidence="19">
    <location>
        <begin position="534"/>
        <end position="556"/>
    </location>
</feature>
<evidence type="ECO:0000259" key="20">
    <source>
        <dbReference type="PROSITE" id="PS50011"/>
    </source>
</evidence>
<keyword evidence="24" id="KW-1185">Reference proteome</keyword>
<dbReference type="Gene3D" id="2.90.10.10">
    <property type="entry name" value="Bulb-type lectin domain"/>
    <property type="match status" value="1"/>
</dbReference>
<keyword evidence="12" id="KW-1015">Disulfide bond</keyword>
<dbReference type="InterPro" id="IPR003609">
    <property type="entry name" value="Pan_app"/>
</dbReference>
<evidence type="ECO:0000256" key="7">
    <source>
        <dbReference type="ARBA" id="ARBA00022741"/>
    </source>
</evidence>
<dbReference type="EC" id="2.7.11.1" evidence="17"/>
<evidence type="ECO:0000256" key="8">
    <source>
        <dbReference type="ARBA" id="ARBA00022777"/>
    </source>
</evidence>
<dbReference type="SUPFAM" id="SSF51110">
    <property type="entry name" value="alpha-D-mannose-specific plant lectins"/>
    <property type="match status" value="1"/>
</dbReference>